<name>A0A972GXJ0_9BACL</name>
<evidence type="ECO:0000256" key="1">
    <source>
        <dbReference type="SAM" id="MobiDB-lite"/>
    </source>
</evidence>
<organism evidence="4 5">
    <name type="scientific">Paenibacillus foliorum</name>
    <dbReference type="NCBI Taxonomy" id="2654974"/>
    <lineage>
        <taxon>Bacteria</taxon>
        <taxon>Bacillati</taxon>
        <taxon>Bacillota</taxon>
        <taxon>Bacilli</taxon>
        <taxon>Bacillales</taxon>
        <taxon>Paenibacillaceae</taxon>
        <taxon>Paenibacillus</taxon>
    </lineage>
</organism>
<dbReference type="Gene3D" id="2.60.40.710">
    <property type="entry name" value="Endoglucanase-like"/>
    <property type="match status" value="1"/>
</dbReference>
<feature type="domain" description="Copper amine oxidase-like N-terminal" evidence="3">
    <location>
        <begin position="325"/>
        <end position="429"/>
    </location>
</feature>
<comment type="caution">
    <text evidence="4">The sequence shown here is derived from an EMBL/GenBank/DDBJ whole genome shotgun (WGS) entry which is preliminary data.</text>
</comment>
<evidence type="ECO:0000313" key="4">
    <source>
        <dbReference type="EMBL" id="NOU96359.1"/>
    </source>
</evidence>
<dbReference type="GO" id="GO:0030248">
    <property type="term" value="F:cellulose binding"/>
    <property type="evidence" value="ECO:0007669"/>
    <property type="project" value="InterPro"/>
</dbReference>
<dbReference type="InterPro" id="IPR036966">
    <property type="entry name" value="CBM3_sf"/>
</dbReference>
<feature type="transmembrane region" description="Helical" evidence="2">
    <location>
        <begin position="50"/>
        <end position="68"/>
    </location>
</feature>
<evidence type="ECO:0000256" key="2">
    <source>
        <dbReference type="SAM" id="Phobius"/>
    </source>
</evidence>
<sequence>MQHDIAVVRSGFSFLELVKRLFSQWESIIQISWEVNFLVYIRRQISNINVILFGLLVFVGLFVAAPSVKAAVTTGDLLITEMVIRSADDKGENGELYRYIELYNNTDKPIDLSKQKIYYYYEVKDKPWSNSKIDKVDITDRDQNVMGLDGQVKPKMFIQPHSTKIVWIYVPKDESVNKVVSELNTLYDSQLTDDDVVYAFHKGFSYVSQRYIAIVGPGGDKDKDRYSFVRYNGDNRDVKNCSDVEGTNMCDFYKGQSVIYYYPDNGLNPESREMERRDPESFNRRPTPGKLRSGQVPGQPEAVTFRNEVSEPLILQLGIRTAHFKGKEQKLEVAPVLDGNTTMVPFRFIGEALGATVGWDQAKQKVTLALNNKSVILFINNEEADVDGKKISLENAPKIIDGNTMVPLRFVGESLNQYVMYEAATKRITLVPLKKLAPSTGSD</sequence>
<dbReference type="EMBL" id="WHOD01000097">
    <property type="protein sequence ID" value="NOU96359.1"/>
    <property type="molecule type" value="Genomic_DNA"/>
</dbReference>
<accession>A0A972GXJ0</accession>
<keyword evidence="2" id="KW-1133">Transmembrane helix</keyword>
<dbReference type="Proteomes" id="UP000641588">
    <property type="component" value="Unassembled WGS sequence"/>
</dbReference>
<dbReference type="GO" id="GO:0005975">
    <property type="term" value="P:carbohydrate metabolic process"/>
    <property type="evidence" value="ECO:0007669"/>
    <property type="project" value="InterPro"/>
</dbReference>
<dbReference type="AlphaFoldDB" id="A0A972GXJ0"/>
<feature type="compositionally biased region" description="Basic and acidic residues" evidence="1">
    <location>
        <begin position="270"/>
        <end position="283"/>
    </location>
</feature>
<keyword evidence="2" id="KW-0472">Membrane</keyword>
<evidence type="ECO:0000313" key="5">
    <source>
        <dbReference type="Proteomes" id="UP000641588"/>
    </source>
</evidence>
<proteinExistence type="predicted"/>
<feature type="region of interest" description="Disordered" evidence="1">
    <location>
        <begin position="268"/>
        <end position="298"/>
    </location>
</feature>
<dbReference type="SUPFAM" id="SSF55383">
    <property type="entry name" value="Copper amine oxidase, domain N"/>
    <property type="match status" value="1"/>
</dbReference>
<dbReference type="InterPro" id="IPR012854">
    <property type="entry name" value="Cu_amine_oxidase-like_N"/>
</dbReference>
<protein>
    <recommendedName>
        <fullName evidence="3">Copper amine oxidase-like N-terminal domain-containing protein</fullName>
    </recommendedName>
</protein>
<dbReference type="Pfam" id="PF07833">
    <property type="entry name" value="Cu_amine_oxidN1"/>
    <property type="match status" value="1"/>
</dbReference>
<keyword evidence="2" id="KW-0812">Transmembrane</keyword>
<keyword evidence="5" id="KW-1185">Reference proteome</keyword>
<reference evidence="4" key="1">
    <citation type="submission" date="2019-10" db="EMBL/GenBank/DDBJ databases">
        <title>Description of Paenibacillus glebae sp. nov.</title>
        <authorList>
            <person name="Carlier A."/>
            <person name="Qi S."/>
        </authorList>
    </citation>
    <scope>NUCLEOTIDE SEQUENCE</scope>
    <source>
        <strain evidence="4">LMG 31456</strain>
    </source>
</reference>
<evidence type="ECO:0000259" key="3">
    <source>
        <dbReference type="Pfam" id="PF07833"/>
    </source>
</evidence>
<dbReference type="InterPro" id="IPR036582">
    <property type="entry name" value="Mao_N_sf"/>
</dbReference>
<gene>
    <name evidence="4" type="ORF">GC093_24540</name>
</gene>
<dbReference type="Gene3D" id="3.30.457.10">
    <property type="entry name" value="Copper amine oxidase-like, N-terminal domain"/>
    <property type="match status" value="2"/>
</dbReference>